<evidence type="ECO:0000313" key="3">
    <source>
        <dbReference type="Proteomes" id="UP001196413"/>
    </source>
</evidence>
<feature type="region of interest" description="Disordered" evidence="1">
    <location>
        <begin position="1"/>
        <end position="21"/>
    </location>
</feature>
<keyword evidence="3" id="KW-1185">Reference proteome</keyword>
<sequence>MMGGGSDYLMDRSRNGSRSDGLNVDLEWQKLSGNRRVLRNMLDFDEVSAEANEKILGE</sequence>
<protein>
    <submittedName>
        <fullName evidence="2">Uncharacterized protein</fullName>
    </submittedName>
</protein>
<organism evidence="2 3">
    <name type="scientific">Parelaphostrongylus tenuis</name>
    <name type="common">Meningeal worm</name>
    <dbReference type="NCBI Taxonomy" id="148309"/>
    <lineage>
        <taxon>Eukaryota</taxon>
        <taxon>Metazoa</taxon>
        <taxon>Ecdysozoa</taxon>
        <taxon>Nematoda</taxon>
        <taxon>Chromadorea</taxon>
        <taxon>Rhabditida</taxon>
        <taxon>Rhabditina</taxon>
        <taxon>Rhabditomorpha</taxon>
        <taxon>Strongyloidea</taxon>
        <taxon>Metastrongylidae</taxon>
        <taxon>Parelaphostrongylus</taxon>
    </lineage>
</organism>
<evidence type="ECO:0000256" key="1">
    <source>
        <dbReference type="SAM" id="MobiDB-lite"/>
    </source>
</evidence>
<dbReference type="EMBL" id="JAHQIW010005310">
    <property type="protein sequence ID" value="KAJ1365575.1"/>
    <property type="molecule type" value="Genomic_DNA"/>
</dbReference>
<name>A0AAD5QWW0_PARTN</name>
<comment type="caution">
    <text evidence="2">The sequence shown here is derived from an EMBL/GenBank/DDBJ whole genome shotgun (WGS) entry which is preliminary data.</text>
</comment>
<gene>
    <name evidence="2" type="ORF">KIN20_025949</name>
</gene>
<accession>A0AAD5QWW0</accession>
<evidence type="ECO:0000313" key="2">
    <source>
        <dbReference type="EMBL" id="KAJ1365575.1"/>
    </source>
</evidence>
<dbReference type="Proteomes" id="UP001196413">
    <property type="component" value="Unassembled WGS sequence"/>
</dbReference>
<reference evidence="2" key="1">
    <citation type="submission" date="2021-06" db="EMBL/GenBank/DDBJ databases">
        <title>Parelaphostrongylus tenuis whole genome reference sequence.</title>
        <authorList>
            <person name="Garwood T.J."/>
            <person name="Larsen P.A."/>
            <person name="Fountain-Jones N.M."/>
            <person name="Garbe J.R."/>
            <person name="Macchietto M.G."/>
            <person name="Kania S.A."/>
            <person name="Gerhold R.W."/>
            <person name="Richards J.E."/>
            <person name="Wolf T.M."/>
        </authorList>
    </citation>
    <scope>NUCLEOTIDE SEQUENCE</scope>
    <source>
        <strain evidence="2">MNPRO001-30</strain>
        <tissue evidence="2">Meninges</tissue>
    </source>
</reference>
<proteinExistence type="predicted"/>
<dbReference type="AlphaFoldDB" id="A0AAD5QWW0"/>